<dbReference type="ExpressionAtlas" id="A0A1Y7VNX0">
    <property type="expression patterns" value="baseline and differential"/>
</dbReference>
<keyword evidence="3" id="KW-1185">Reference proteome</keyword>
<dbReference type="Antibodypedia" id="24354">
    <property type="antibodies" value="129 antibodies from 23 providers"/>
</dbReference>
<dbReference type="Bgee" id="ENSMUSG00000038286">
    <property type="expression patterns" value="Expressed in floor plate of midbrain and 269 other cell types or tissues"/>
</dbReference>
<proteinExistence type="predicted"/>
<protein>
    <submittedName>
        <fullName evidence="1">Biphenyl hydrolase like</fullName>
    </submittedName>
</protein>
<dbReference type="VEuPathDB" id="HostDB:ENSMUSG00000038286"/>
<evidence type="ECO:0000313" key="1">
    <source>
        <dbReference type="Ensembl" id="ENSMUSP00000152684.2"/>
    </source>
</evidence>
<dbReference type="Proteomes" id="UP000000589">
    <property type="component" value="Chromosome 13"/>
</dbReference>
<sequence>MATATVRPAAQRLRLLLSPLKSRICVAERPILHLSFRA</sequence>
<dbReference type="AlphaFoldDB" id="A0A1Y7VNX0"/>
<dbReference type="AGR" id="MGI:1915271"/>
<dbReference type="MGI" id="MGI:1915271">
    <property type="gene designation" value="Bphl"/>
</dbReference>
<dbReference type="Ensembl" id="ENSMUST00000222691.2">
    <property type="protein sequence ID" value="ENSMUSP00000152684.2"/>
    <property type="gene ID" value="ENSMUSG00000038286.12"/>
</dbReference>
<organism evidence="1 3">
    <name type="scientific">Mus musculus</name>
    <name type="common">Mouse</name>
    <dbReference type="NCBI Taxonomy" id="10090"/>
    <lineage>
        <taxon>Eukaryota</taxon>
        <taxon>Metazoa</taxon>
        <taxon>Chordata</taxon>
        <taxon>Craniata</taxon>
        <taxon>Vertebrata</taxon>
        <taxon>Euteleostomi</taxon>
        <taxon>Mammalia</taxon>
        <taxon>Eutheria</taxon>
        <taxon>Euarchontoglires</taxon>
        <taxon>Glires</taxon>
        <taxon>Rodentia</taxon>
        <taxon>Myomorpha</taxon>
        <taxon>Muroidea</taxon>
        <taxon>Muridae</taxon>
        <taxon>Murinae</taxon>
        <taxon>Mus</taxon>
        <taxon>Mus</taxon>
    </lineage>
</organism>
<evidence type="ECO:0000313" key="2">
    <source>
        <dbReference type="MGI" id="MGI:1915271"/>
    </source>
</evidence>
<reference evidence="1" key="4">
    <citation type="submission" date="2025-09" db="UniProtKB">
        <authorList>
            <consortium name="Ensembl"/>
        </authorList>
    </citation>
    <scope>IDENTIFICATION</scope>
    <source>
        <strain evidence="1">C57BL/6J</strain>
    </source>
</reference>
<dbReference type="SMR" id="A0A1Y7VNX0"/>
<accession>A0A1Y7VNX0</accession>
<reference evidence="1 3" key="2">
    <citation type="journal article" date="2011" name="PLoS Biol.">
        <title>Modernizing reference genome assemblies.</title>
        <authorList>
            <person name="Church D.M."/>
            <person name="Schneider V.A."/>
            <person name="Graves T."/>
            <person name="Auger K."/>
            <person name="Cunningham F."/>
            <person name="Bouk N."/>
            <person name="Chen H.C."/>
            <person name="Agarwala R."/>
            <person name="McLaren W.M."/>
            <person name="Ritchie G.R."/>
            <person name="Albracht D."/>
            <person name="Kremitzki M."/>
            <person name="Rock S."/>
            <person name="Kotkiewicz H."/>
            <person name="Kremitzki C."/>
            <person name="Wollam A."/>
            <person name="Trani L."/>
            <person name="Fulton L."/>
            <person name="Fulton R."/>
            <person name="Matthews L."/>
            <person name="Whitehead S."/>
            <person name="Chow W."/>
            <person name="Torrance J."/>
            <person name="Dunn M."/>
            <person name="Harden G."/>
            <person name="Threadgold G."/>
            <person name="Wood J."/>
            <person name="Collins J."/>
            <person name="Heath P."/>
            <person name="Griffiths G."/>
            <person name="Pelan S."/>
            <person name="Grafham D."/>
            <person name="Eichler E.E."/>
            <person name="Weinstock G."/>
            <person name="Mardis E.R."/>
            <person name="Wilson R.K."/>
            <person name="Howe K."/>
            <person name="Flicek P."/>
            <person name="Hubbard T."/>
        </authorList>
    </citation>
    <scope>NUCLEOTIDE SEQUENCE [LARGE SCALE GENOMIC DNA]</scope>
    <source>
        <strain evidence="1 3">C57BL/6J</strain>
    </source>
</reference>
<dbReference type="GeneTree" id="ENSGT00390000004746"/>
<reference evidence="1" key="3">
    <citation type="submission" date="2025-08" db="UniProtKB">
        <authorList>
            <consortium name="Ensembl"/>
        </authorList>
    </citation>
    <scope>IDENTIFICATION</scope>
    <source>
        <strain evidence="1">C57BL/6J</strain>
    </source>
</reference>
<reference evidence="1 3" key="1">
    <citation type="journal article" date="2009" name="PLoS Biol.">
        <title>Lineage-specific biology revealed by a finished genome assembly of the mouse.</title>
        <authorList>
            <consortium name="Mouse Genome Sequencing Consortium"/>
            <person name="Church D.M."/>
            <person name="Goodstadt L."/>
            <person name="Hillier L.W."/>
            <person name="Zody M.C."/>
            <person name="Goldstein S."/>
            <person name="She X."/>
            <person name="Bult C.J."/>
            <person name="Agarwala R."/>
            <person name="Cherry J.L."/>
            <person name="DiCuccio M."/>
            <person name="Hlavina W."/>
            <person name="Kapustin Y."/>
            <person name="Meric P."/>
            <person name="Maglott D."/>
            <person name="Birtle Z."/>
            <person name="Marques A.C."/>
            <person name="Graves T."/>
            <person name="Zhou S."/>
            <person name="Teague B."/>
            <person name="Potamousis K."/>
            <person name="Churas C."/>
            <person name="Place M."/>
            <person name="Herschleb J."/>
            <person name="Runnheim R."/>
            <person name="Forrest D."/>
            <person name="Amos-Landgraf J."/>
            <person name="Schwartz D.C."/>
            <person name="Cheng Z."/>
            <person name="Lindblad-Toh K."/>
            <person name="Eichler E.E."/>
            <person name="Ponting C.P."/>
        </authorList>
    </citation>
    <scope>NUCLEOTIDE SEQUENCE [LARGE SCALE GENOMIC DNA]</scope>
    <source>
        <strain evidence="1 3">C57BL/6J</strain>
    </source>
</reference>
<name>A0A1Y7VNX0_MOUSE</name>
<gene>
    <name evidence="1 2" type="primary">Bphl</name>
</gene>
<evidence type="ECO:0000313" key="3">
    <source>
        <dbReference type="Proteomes" id="UP000000589"/>
    </source>
</evidence>